<keyword evidence="3" id="KW-1185">Reference proteome</keyword>
<dbReference type="EnsemblProtists" id="EKX34855">
    <property type="protein sequence ID" value="EKX34855"/>
    <property type="gene ID" value="GUITHDRAFT_155639"/>
</dbReference>
<protein>
    <submittedName>
        <fullName evidence="1 2">Uncharacterized protein</fullName>
    </submittedName>
</protein>
<dbReference type="Proteomes" id="UP000011087">
    <property type="component" value="Unassembled WGS sequence"/>
</dbReference>
<dbReference type="GeneID" id="17291569"/>
<reference evidence="3" key="2">
    <citation type="submission" date="2012-11" db="EMBL/GenBank/DDBJ databases">
        <authorList>
            <person name="Kuo A."/>
            <person name="Curtis B.A."/>
            <person name="Tanifuji G."/>
            <person name="Burki F."/>
            <person name="Gruber A."/>
            <person name="Irimia M."/>
            <person name="Maruyama S."/>
            <person name="Arias M.C."/>
            <person name="Ball S.G."/>
            <person name="Gile G.H."/>
            <person name="Hirakawa Y."/>
            <person name="Hopkins J.F."/>
            <person name="Rensing S.A."/>
            <person name="Schmutz J."/>
            <person name="Symeonidi A."/>
            <person name="Elias M."/>
            <person name="Eveleigh R.J."/>
            <person name="Herman E.K."/>
            <person name="Klute M.J."/>
            <person name="Nakayama T."/>
            <person name="Obornik M."/>
            <person name="Reyes-Prieto A."/>
            <person name="Armbrust E.V."/>
            <person name="Aves S.J."/>
            <person name="Beiko R.G."/>
            <person name="Coutinho P."/>
            <person name="Dacks J.B."/>
            <person name="Durnford D.G."/>
            <person name="Fast N.M."/>
            <person name="Green B.R."/>
            <person name="Grisdale C."/>
            <person name="Hempe F."/>
            <person name="Henrissat B."/>
            <person name="Hoppner M.P."/>
            <person name="Ishida K.-I."/>
            <person name="Kim E."/>
            <person name="Koreny L."/>
            <person name="Kroth P.G."/>
            <person name="Liu Y."/>
            <person name="Malik S.-B."/>
            <person name="Maier U.G."/>
            <person name="McRose D."/>
            <person name="Mock T."/>
            <person name="Neilson J.A."/>
            <person name="Onodera N.T."/>
            <person name="Poole A.M."/>
            <person name="Pritham E.J."/>
            <person name="Richards T.A."/>
            <person name="Rocap G."/>
            <person name="Roy S.W."/>
            <person name="Sarai C."/>
            <person name="Schaack S."/>
            <person name="Shirato S."/>
            <person name="Slamovits C.H."/>
            <person name="Spencer D.F."/>
            <person name="Suzuki S."/>
            <person name="Worden A.Z."/>
            <person name="Zauner S."/>
            <person name="Barry K."/>
            <person name="Bell C."/>
            <person name="Bharti A.K."/>
            <person name="Crow J.A."/>
            <person name="Grimwood J."/>
            <person name="Kramer R."/>
            <person name="Lindquist E."/>
            <person name="Lucas S."/>
            <person name="Salamov A."/>
            <person name="McFadden G.I."/>
            <person name="Lane C.E."/>
            <person name="Keeling P.J."/>
            <person name="Gray M.W."/>
            <person name="Grigoriev I.V."/>
            <person name="Archibald J.M."/>
        </authorList>
    </citation>
    <scope>NUCLEOTIDE SEQUENCE</scope>
    <source>
        <strain evidence="3">CCMP2712</strain>
    </source>
</reference>
<accession>L1IGA5</accession>
<sequence>MGGGKLDLSEELIKTHPELQMDTFLKGSVTSQEELDELLLPIQNAMNRYRTGLGMCLFPLIREFPLDQLGNFGGEFHTVWEKNKSVNVDGELTEEWKRQVVLLFLNAKFCWRKSGQIRDYVEQLQSLSKTVGSW</sequence>
<dbReference type="EMBL" id="JH993102">
    <property type="protein sequence ID" value="EKX34855.1"/>
    <property type="molecule type" value="Genomic_DNA"/>
</dbReference>
<dbReference type="AlphaFoldDB" id="L1IGA5"/>
<name>L1IGA5_GUITC</name>
<dbReference type="HOGENOM" id="CLU_2044231_0_0_1"/>
<dbReference type="RefSeq" id="XP_005821835.1">
    <property type="nucleotide sequence ID" value="XM_005821778.1"/>
</dbReference>
<reference evidence="2" key="3">
    <citation type="submission" date="2016-03" db="UniProtKB">
        <authorList>
            <consortium name="EnsemblProtists"/>
        </authorList>
    </citation>
    <scope>IDENTIFICATION</scope>
</reference>
<dbReference type="KEGG" id="gtt:GUITHDRAFT_155639"/>
<organism evidence="1">
    <name type="scientific">Guillardia theta (strain CCMP2712)</name>
    <name type="common">Cryptophyte</name>
    <dbReference type="NCBI Taxonomy" id="905079"/>
    <lineage>
        <taxon>Eukaryota</taxon>
        <taxon>Cryptophyceae</taxon>
        <taxon>Pyrenomonadales</taxon>
        <taxon>Geminigeraceae</taxon>
        <taxon>Guillardia</taxon>
    </lineage>
</organism>
<gene>
    <name evidence="1" type="ORF">GUITHDRAFT_155639</name>
</gene>
<evidence type="ECO:0000313" key="2">
    <source>
        <dbReference type="EnsemblProtists" id="EKX34855"/>
    </source>
</evidence>
<proteinExistence type="predicted"/>
<dbReference type="PaxDb" id="55529-EKX34855"/>
<evidence type="ECO:0000313" key="3">
    <source>
        <dbReference type="Proteomes" id="UP000011087"/>
    </source>
</evidence>
<evidence type="ECO:0000313" key="1">
    <source>
        <dbReference type="EMBL" id="EKX34855.1"/>
    </source>
</evidence>
<reference evidence="1 3" key="1">
    <citation type="journal article" date="2012" name="Nature">
        <title>Algal genomes reveal evolutionary mosaicism and the fate of nucleomorphs.</title>
        <authorList>
            <consortium name="DOE Joint Genome Institute"/>
            <person name="Curtis B.A."/>
            <person name="Tanifuji G."/>
            <person name="Burki F."/>
            <person name="Gruber A."/>
            <person name="Irimia M."/>
            <person name="Maruyama S."/>
            <person name="Arias M.C."/>
            <person name="Ball S.G."/>
            <person name="Gile G.H."/>
            <person name="Hirakawa Y."/>
            <person name="Hopkins J.F."/>
            <person name="Kuo A."/>
            <person name="Rensing S.A."/>
            <person name="Schmutz J."/>
            <person name="Symeonidi A."/>
            <person name="Elias M."/>
            <person name="Eveleigh R.J."/>
            <person name="Herman E.K."/>
            <person name="Klute M.J."/>
            <person name="Nakayama T."/>
            <person name="Obornik M."/>
            <person name="Reyes-Prieto A."/>
            <person name="Armbrust E.V."/>
            <person name="Aves S.J."/>
            <person name="Beiko R.G."/>
            <person name="Coutinho P."/>
            <person name="Dacks J.B."/>
            <person name="Durnford D.G."/>
            <person name="Fast N.M."/>
            <person name="Green B.R."/>
            <person name="Grisdale C.J."/>
            <person name="Hempel F."/>
            <person name="Henrissat B."/>
            <person name="Hoppner M.P."/>
            <person name="Ishida K."/>
            <person name="Kim E."/>
            <person name="Koreny L."/>
            <person name="Kroth P.G."/>
            <person name="Liu Y."/>
            <person name="Malik S.B."/>
            <person name="Maier U.G."/>
            <person name="McRose D."/>
            <person name="Mock T."/>
            <person name="Neilson J.A."/>
            <person name="Onodera N.T."/>
            <person name="Poole A.M."/>
            <person name="Pritham E.J."/>
            <person name="Richards T.A."/>
            <person name="Rocap G."/>
            <person name="Roy S.W."/>
            <person name="Sarai C."/>
            <person name="Schaack S."/>
            <person name="Shirato S."/>
            <person name="Slamovits C.H."/>
            <person name="Spencer D.F."/>
            <person name="Suzuki S."/>
            <person name="Worden A.Z."/>
            <person name="Zauner S."/>
            <person name="Barry K."/>
            <person name="Bell C."/>
            <person name="Bharti A.K."/>
            <person name="Crow J.A."/>
            <person name="Grimwood J."/>
            <person name="Kramer R."/>
            <person name="Lindquist E."/>
            <person name="Lucas S."/>
            <person name="Salamov A."/>
            <person name="McFadden G.I."/>
            <person name="Lane C.E."/>
            <person name="Keeling P.J."/>
            <person name="Gray M.W."/>
            <person name="Grigoriev I.V."/>
            <person name="Archibald J.M."/>
        </authorList>
    </citation>
    <scope>NUCLEOTIDE SEQUENCE</scope>
    <source>
        <strain evidence="1 3">CCMP2712</strain>
    </source>
</reference>